<evidence type="ECO:0000256" key="6">
    <source>
        <dbReference type="ARBA" id="ARBA00029321"/>
    </source>
</evidence>
<dbReference type="InterPro" id="IPR023096">
    <property type="entry name" value="G6P_Isomerase_C"/>
</dbReference>
<evidence type="ECO:0000256" key="4">
    <source>
        <dbReference type="ARBA" id="ARBA00023152"/>
    </source>
</evidence>
<comment type="pathway">
    <text evidence="1 7 8">Carbohydrate degradation; glycolysis; D-glyceraldehyde 3-phosphate and glycerone phosphate from D-glucose: step 2/4.</text>
</comment>
<dbReference type="PRINTS" id="PR00662">
    <property type="entry name" value="G6PISOMERASE"/>
</dbReference>
<keyword evidence="10" id="KW-1185">Reference proteome</keyword>
<dbReference type="RefSeq" id="WP_240572232.1">
    <property type="nucleotide sequence ID" value="NZ_CP136709.1"/>
</dbReference>
<dbReference type="InterPro" id="IPR046348">
    <property type="entry name" value="SIS_dom_sf"/>
</dbReference>
<evidence type="ECO:0000256" key="3">
    <source>
        <dbReference type="ARBA" id="ARBA00022432"/>
    </source>
</evidence>
<dbReference type="InterPro" id="IPR035482">
    <property type="entry name" value="SIS_PGI_2"/>
</dbReference>
<comment type="subcellular location">
    <subcellularLocation>
        <location evidence="7">Cytoplasm</location>
    </subcellularLocation>
</comment>
<feature type="active site" evidence="7">
    <location>
        <position position="386"/>
    </location>
</feature>
<dbReference type="CDD" id="cd05015">
    <property type="entry name" value="SIS_PGI_1"/>
    <property type="match status" value="1"/>
</dbReference>
<dbReference type="PANTHER" id="PTHR11469:SF1">
    <property type="entry name" value="GLUCOSE-6-PHOSPHATE ISOMERASE"/>
    <property type="match status" value="1"/>
</dbReference>
<comment type="similarity">
    <text evidence="2 7 8">Belongs to the GPI family.</text>
</comment>
<comment type="function">
    <text evidence="7">Catalyzes the reversible isomerization of glucose-6-phosphate to fructose-6-phosphate.</text>
</comment>
<evidence type="ECO:0000256" key="7">
    <source>
        <dbReference type="HAMAP-Rule" id="MF_00473"/>
    </source>
</evidence>
<dbReference type="GO" id="GO:0004347">
    <property type="term" value="F:glucose-6-phosphate isomerase activity"/>
    <property type="evidence" value="ECO:0007669"/>
    <property type="project" value="UniProtKB-EC"/>
</dbReference>
<evidence type="ECO:0000256" key="2">
    <source>
        <dbReference type="ARBA" id="ARBA00006604"/>
    </source>
</evidence>
<keyword evidence="5 7" id="KW-0413">Isomerase</keyword>
<dbReference type="Pfam" id="PF00342">
    <property type="entry name" value="PGI"/>
    <property type="match status" value="1"/>
</dbReference>
<evidence type="ECO:0000256" key="1">
    <source>
        <dbReference type="ARBA" id="ARBA00004926"/>
    </source>
</evidence>
<proteinExistence type="inferred from homology"/>
<comment type="pathway">
    <text evidence="7">Carbohydrate biosynthesis; gluconeogenesis.</text>
</comment>
<evidence type="ECO:0000256" key="5">
    <source>
        <dbReference type="ARBA" id="ARBA00023235"/>
    </source>
</evidence>
<keyword evidence="3 7" id="KW-0312">Gluconeogenesis</keyword>
<dbReference type="InterPro" id="IPR018189">
    <property type="entry name" value="Phosphoglucose_isomerase_CS"/>
</dbReference>
<dbReference type="HAMAP" id="MF_00473">
    <property type="entry name" value="G6P_isomerase"/>
    <property type="match status" value="1"/>
</dbReference>
<dbReference type="PROSITE" id="PS00765">
    <property type="entry name" value="P_GLUCOSE_ISOMERASE_1"/>
    <property type="match status" value="1"/>
</dbReference>
<dbReference type="Gene3D" id="3.40.50.10490">
    <property type="entry name" value="Glucose-6-phosphate isomerase like protein, domain 1"/>
    <property type="match status" value="2"/>
</dbReference>
<evidence type="ECO:0000313" key="10">
    <source>
        <dbReference type="Proteomes" id="UP001156141"/>
    </source>
</evidence>
<feature type="active site" evidence="7">
    <location>
        <position position="506"/>
    </location>
</feature>
<dbReference type="EC" id="5.3.1.9" evidence="7"/>
<organism evidence="9 10">
    <name type="scientific">Aestuariibaculum lutulentum</name>
    <dbReference type="NCBI Taxonomy" id="2920935"/>
    <lineage>
        <taxon>Bacteria</taxon>
        <taxon>Pseudomonadati</taxon>
        <taxon>Bacteroidota</taxon>
        <taxon>Flavobacteriia</taxon>
        <taxon>Flavobacteriales</taxon>
        <taxon>Flavobacteriaceae</taxon>
    </lineage>
</organism>
<feature type="active site" description="Proton donor" evidence="7">
    <location>
        <position position="355"/>
    </location>
</feature>
<dbReference type="InterPro" id="IPR035476">
    <property type="entry name" value="SIS_PGI_1"/>
</dbReference>
<dbReference type="EMBL" id="JAKVQD010000001">
    <property type="protein sequence ID" value="MCH4551912.1"/>
    <property type="molecule type" value="Genomic_DNA"/>
</dbReference>
<dbReference type="SUPFAM" id="SSF53697">
    <property type="entry name" value="SIS domain"/>
    <property type="match status" value="1"/>
</dbReference>
<comment type="caution">
    <text evidence="9">The sequence shown here is derived from an EMBL/GenBank/DDBJ whole genome shotgun (WGS) entry which is preliminary data.</text>
</comment>
<dbReference type="PANTHER" id="PTHR11469">
    <property type="entry name" value="GLUCOSE-6-PHOSPHATE ISOMERASE"/>
    <property type="match status" value="1"/>
</dbReference>
<dbReference type="Gene3D" id="1.10.1390.10">
    <property type="match status" value="1"/>
</dbReference>
<evidence type="ECO:0000256" key="8">
    <source>
        <dbReference type="RuleBase" id="RU000612"/>
    </source>
</evidence>
<dbReference type="NCBIfam" id="NF001211">
    <property type="entry name" value="PRK00179.1"/>
    <property type="match status" value="1"/>
</dbReference>
<keyword evidence="4 7" id="KW-0324">Glycolysis</keyword>
<keyword evidence="7" id="KW-0963">Cytoplasm</keyword>
<protein>
    <recommendedName>
        <fullName evidence="7">Glucose-6-phosphate isomerase</fullName>
        <shortName evidence="7">GPI</shortName>
        <ecNumber evidence="7">5.3.1.9</ecNumber>
    </recommendedName>
    <alternativeName>
        <fullName evidence="7">Phosphoglucose isomerase</fullName>
        <shortName evidence="7">PGI</shortName>
    </alternativeName>
    <alternativeName>
        <fullName evidence="7">Phosphohexose isomerase</fullName>
        <shortName evidence="7">PHI</shortName>
    </alternativeName>
</protein>
<name>A0ABS9RG33_9FLAO</name>
<evidence type="ECO:0000313" key="9">
    <source>
        <dbReference type="EMBL" id="MCH4551912.1"/>
    </source>
</evidence>
<dbReference type="InterPro" id="IPR001672">
    <property type="entry name" value="G6P_Isomerase"/>
</dbReference>
<reference evidence="9" key="1">
    <citation type="submission" date="2022-02" db="EMBL/GenBank/DDBJ databases">
        <title>Aestuariibaculum sp., a marine bacterium isolated from sediment in Guangxi.</title>
        <authorList>
            <person name="Ying J."/>
        </authorList>
    </citation>
    <scope>NUCLEOTIDE SEQUENCE</scope>
    <source>
        <strain evidence="9">L182</strain>
    </source>
</reference>
<sequence length="539" mass="60872">MALPNINPTETKSWKKLQDHFENINDVHMKDLFAQDDERANKFTIKWDDFYVDYSKNRITEETIKYLLELADEVKLKEAINSQFSGETINQTEGRAVLHMALRAPQSADFKVDGVNVMPEIYEVKKKIEKFTNDVVNGHLTGYTGKTFTDIVNIGIGGSDLGPAMVVDALQYYKNHLTTHFVSNVDGDHVNEVIKKLNPETTLFVIVSKTFTTQETLSNANTIKTWFLKSADETAIAQHFVAVSTNITNVKAFGIDENNIFPMWDWVGGRFSLWSAVGLSISLSIGYNNFENLLKGAHKMDEHFKNEDFSQNIPVILALISVWYNNFFKAESEAIIPYSQYLNQFATYLQQGIMESNGKSVDRNGNPIDYQTGTIIWGEPGTNAQHAFFQLIHQGTKLIPADFIGFTHSLHNNKDHQDKLISNFLAQTEALLNGKTKEEVLAEGTTGSLVPFKVFEGNKPTNTVFINKLSPESLGKLIAMYEHKIFVQGIIWNIFSYDQFGVELGKQLANKILHEFNNSADSKHDSSTQNLLNYYKGNS</sequence>
<dbReference type="PROSITE" id="PS00174">
    <property type="entry name" value="P_GLUCOSE_ISOMERASE_2"/>
    <property type="match status" value="1"/>
</dbReference>
<accession>A0ABS9RG33</accession>
<dbReference type="PROSITE" id="PS51463">
    <property type="entry name" value="P_GLUCOSE_ISOMERASE_3"/>
    <property type="match status" value="1"/>
</dbReference>
<gene>
    <name evidence="7 9" type="primary">pgi</name>
    <name evidence="9" type="ORF">MKW35_04715</name>
</gene>
<comment type="catalytic activity">
    <reaction evidence="6 7 8">
        <text>alpha-D-glucose 6-phosphate = beta-D-fructose 6-phosphate</text>
        <dbReference type="Rhea" id="RHEA:11816"/>
        <dbReference type="ChEBI" id="CHEBI:57634"/>
        <dbReference type="ChEBI" id="CHEBI:58225"/>
        <dbReference type="EC" id="5.3.1.9"/>
    </reaction>
</comment>
<dbReference type="Proteomes" id="UP001156141">
    <property type="component" value="Unassembled WGS sequence"/>
</dbReference>
<dbReference type="CDD" id="cd05016">
    <property type="entry name" value="SIS_PGI_2"/>
    <property type="match status" value="1"/>
</dbReference>